<dbReference type="InterPro" id="IPR021109">
    <property type="entry name" value="Peptidase_aspartic_dom_sf"/>
</dbReference>
<dbReference type="PANTHER" id="PTHR33194:SF4">
    <property type="entry name" value="CCHC-TYPE DOMAIN-CONTAINING PROTEIN"/>
    <property type="match status" value="1"/>
</dbReference>
<evidence type="ECO:0000313" key="4">
    <source>
        <dbReference type="EMBL" id="CAF4527563.1"/>
    </source>
</evidence>
<name>A0A8S2Y1P5_9BILA</name>
<dbReference type="OrthoDB" id="7486164at2759"/>
<feature type="region of interest" description="Disordered" evidence="2">
    <location>
        <begin position="183"/>
        <end position="209"/>
    </location>
</feature>
<sequence length="403" mass="46201">MEHKVKQLPIFSGKDNENVTKWLNNITQIGKMVNCSDDELYVVAKLKLKGEAQTWYQKNQDKICDWKTFNQLLSHRFPAVPPSNDREILRQLAGRKQAWNEPISRFYRDIMNLCDKYDSNMADSSRIGYLQDGLKPKLQHYALSQQITTPQQFFNIMQQHEHIQVRLSNVQLNDLGTTATIQETSTRKGVQQSNTTSVDRPQQQQQSIVHNNNSMMESRNGGSGSNNHNIKPSPLTFITVPVNGKMIKTLVDTGATNSIINQSTLSKLHHAPITRKSYYYQLANKTNMHFIGEVQLKVRIKYITTWVTTLVADSLCTDFILGKDWIRQYQGDVLESNQEIRIRTRSVPVSIPFDEDTENVAFDIKLLHPIILGPRQECEVEAQVPISTADTVIFHPKQQLQHN</sequence>
<dbReference type="EMBL" id="CAJOBC010111033">
    <property type="protein sequence ID" value="CAF4527563.1"/>
    <property type="molecule type" value="Genomic_DNA"/>
</dbReference>
<evidence type="ECO:0000256" key="2">
    <source>
        <dbReference type="SAM" id="MobiDB-lite"/>
    </source>
</evidence>
<feature type="domain" description="Peptidase A2" evidence="3">
    <location>
        <begin position="247"/>
        <end position="325"/>
    </location>
</feature>
<dbReference type="PANTHER" id="PTHR33194">
    <property type="entry name" value="ZINC KNUCKLE DOMAINCONTAINING PROTEIN"/>
    <property type="match status" value="1"/>
</dbReference>
<proteinExistence type="predicted"/>
<dbReference type="SUPFAM" id="SSF50630">
    <property type="entry name" value="Acid proteases"/>
    <property type="match status" value="1"/>
</dbReference>
<accession>A0A8S2Y1P5</accession>
<dbReference type="GO" id="GO:0006508">
    <property type="term" value="P:proteolysis"/>
    <property type="evidence" value="ECO:0007669"/>
    <property type="project" value="InterPro"/>
</dbReference>
<dbReference type="InterPro" id="IPR001995">
    <property type="entry name" value="Peptidase_A2_cat"/>
</dbReference>
<gene>
    <name evidence="4" type="ORF">SRO942_LOCUS46056</name>
</gene>
<dbReference type="PROSITE" id="PS50175">
    <property type="entry name" value="ASP_PROT_RETROV"/>
    <property type="match status" value="1"/>
</dbReference>
<keyword evidence="1" id="KW-0378">Hydrolase</keyword>
<dbReference type="AlphaFoldDB" id="A0A8S2Y1P5"/>
<protein>
    <recommendedName>
        <fullName evidence="3">Peptidase A2 domain-containing protein</fullName>
    </recommendedName>
</protein>
<evidence type="ECO:0000259" key="3">
    <source>
        <dbReference type="PROSITE" id="PS50175"/>
    </source>
</evidence>
<dbReference type="GO" id="GO:0004190">
    <property type="term" value="F:aspartic-type endopeptidase activity"/>
    <property type="evidence" value="ECO:0007669"/>
    <property type="project" value="InterPro"/>
</dbReference>
<evidence type="ECO:0000256" key="1">
    <source>
        <dbReference type="ARBA" id="ARBA00022801"/>
    </source>
</evidence>
<reference evidence="4" key="1">
    <citation type="submission" date="2021-02" db="EMBL/GenBank/DDBJ databases">
        <authorList>
            <person name="Nowell W R."/>
        </authorList>
    </citation>
    <scope>NUCLEOTIDE SEQUENCE</scope>
</reference>
<organism evidence="4 5">
    <name type="scientific">Didymodactylos carnosus</name>
    <dbReference type="NCBI Taxonomy" id="1234261"/>
    <lineage>
        <taxon>Eukaryota</taxon>
        <taxon>Metazoa</taxon>
        <taxon>Spiralia</taxon>
        <taxon>Gnathifera</taxon>
        <taxon>Rotifera</taxon>
        <taxon>Eurotatoria</taxon>
        <taxon>Bdelloidea</taxon>
        <taxon>Philodinida</taxon>
        <taxon>Philodinidae</taxon>
        <taxon>Didymodactylos</taxon>
    </lineage>
</organism>
<dbReference type="Pfam" id="PF13975">
    <property type="entry name" value="gag-asp_proteas"/>
    <property type="match status" value="1"/>
</dbReference>
<evidence type="ECO:0000313" key="5">
    <source>
        <dbReference type="Proteomes" id="UP000681722"/>
    </source>
</evidence>
<dbReference type="CDD" id="cd00303">
    <property type="entry name" value="retropepsin_like"/>
    <property type="match status" value="1"/>
</dbReference>
<feature type="non-terminal residue" evidence="4">
    <location>
        <position position="1"/>
    </location>
</feature>
<dbReference type="Gene3D" id="2.40.70.10">
    <property type="entry name" value="Acid Proteases"/>
    <property type="match status" value="1"/>
</dbReference>
<comment type="caution">
    <text evidence="4">The sequence shown here is derived from an EMBL/GenBank/DDBJ whole genome shotgun (WGS) entry which is preliminary data.</text>
</comment>
<dbReference type="Proteomes" id="UP000681722">
    <property type="component" value="Unassembled WGS sequence"/>
</dbReference>